<evidence type="ECO:0000256" key="2">
    <source>
        <dbReference type="ARBA" id="ARBA00024341"/>
    </source>
</evidence>
<dbReference type="CDD" id="cd23767">
    <property type="entry name" value="IQCD"/>
    <property type="match status" value="1"/>
</dbReference>
<keyword evidence="6" id="KW-1185">Reference proteome</keyword>
<evidence type="ECO:0000313" key="5">
    <source>
        <dbReference type="EMBL" id="KMZ71074.1"/>
    </source>
</evidence>
<dbReference type="Pfam" id="PF00612">
    <property type="entry name" value="IQ"/>
    <property type="match status" value="2"/>
</dbReference>
<dbReference type="Proteomes" id="UP000036987">
    <property type="component" value="Unassembled WGS sequence"/>
</dbReference>
<keyword evidence="1" id="KW-0112">Calmodulin-binding</keyword>
<dbReference type="InterPro" id="IPR055482">
    <property type="entry name" value="DUF7054"/>
</dbReference>
<feature type="domain" description="DUF7054" evidence="4">
    <location>
        <begin position="46"/>
        <end position="129"/>
    </location>
</feature>
<evidence type="ECO:0000313" key="6">
    <source>
        <dbReference type="Proteomes" id="UP000036987"/>
    </source>
</evidence>
<dbReference type="InterPro" id="IPR000048">
    <property type="entry name" value="IQ_motif_EF-hand-BS"/>
</dbReference>
<accession>A0A0K9PQ37</accession>
<reference evidence="6" key="1">
    <citation type="journal article" date="2016" name="Nature">
        <title>The genome of the seagrass Zostera marina reveals angiosperm adaptation to the sea.</title>
        <authorList>
            <person name="Olsen J.L."/>
            <person name="Rouze P."/>
            <person name="Verhelst B."/>
            <person name="Lin Y.-C."/>
            <person name="Bayer T."/>
            <person name="Collen J."/>
            <person name="Dattolo E."/>
            <person name="De Paoli E."/>
            <person name="Dittami S."/>
            <person name="Maumus F."/>
            <person name="Michel G."/>
            <person name="Kersting A."/>
            <person name="Lauritano C."/>
            <person name="Lohaus R."/>
            <person name="Toepel M."/>
            <person name="Tonon T."/>
            <person name="Vanneste K."/>
            <person name="Amirebrahimi M."/>
            <person name="Brakel J."/>
            <person name="Bostroem C."/>
            <person name="Chovatia M."/>
            <person name="Grimwood J."/>
            <person name="Jenkins J.W."/>
            <person name="Jueterbock A."/>
            <person name="Mraz A."/>
            <person name="Stam W.T."/>
            <person name="Tice H."/>
            <person name="Bornberg-Bauer E."/>
            <person name="Green P.J."/>
            <person name="Pearson G.A."/>
            <person name="Procaccini G."/>
            <person name="Duarte C.M."/>
            <person name="Schmutz J."/>
            <person name="Reusch T.B.H."/>
            <person name="Van de Peer Y."/>
        </authorList>
    </citation>
    <scope>NUCLEOTIDE SEQUENCE [LARGE SCALE GENOMIC DNA]</scope>
    <source>
        <strain evidence="6">cv. Finnish</strain>
    </source>
</reference>
<name>A0A0K9PQ37_ZOSMR</name>
<comment type="caution">
    <text evidence="5">The sequence shown here is derived from an EMBL/GenBank/DDBJ whole genome shotgun (WGS) entry which is preliminary data.</text>
</comment>
<organism evidence="5 6">
    <name type="scientific">Zostera marina</name>
    <name type="common">Eelgrass</name>
    <dbReference type="NCBI Taxonomy" id="29655"/>
    <lineage>
        <taxon>Eukaryota</taxon>
        <taxon>Viridiplantae</taxon>
        <taxon>Streptophyta</taxon>
        <taxon>Embryophyta</taxon>
        <taxon>Tracheophyta</taxon>
        <taxon>Spermatophyta</taxon>
        <taxon>Magnoliopsida</taxon>
        <taxon>Liliopsida</taxon>
        <taxon>Zosteraceae</taxon>
        <taxon>Zostera</taxon>
    </lineage>
</organism>
<dbReference type="PANTHER" id="PTHR32295:SF108">
    <property type="entry name" value="PROTEIN IQ-DOMAIN 20"/>
    <property type="match status" value="1"/>
</dbReference>
<dbReference type="AlphaFoldDB" id="A0A0K9PQ37"/>
<dbReference type="PROSITE" id="PS50096">
    <property type="entry name" value="IQ"/>
    <property type="match status" value="2"/>
</dbReference>
<dbReference type="Pfam" id="PF23156">
    <property type="entry name" value="DUF7054"/>
    <property type="match status" value="1"/>
</dbReference>
<gene>
    <name evidence="5" type="ORF">ZOSMA_189G00350</name>
</gene>
<evidence type="ECO:0000256" key="3">
    <source>
        <dbReference type="SAM" id="MobiDB-lite"/>
    </source>
</evidence>
<dbReference type="Gene3D" id="1.20.5.190">
    <property type="match status" value="1"/>
</dbReference>
<protein>
    <recommendedName>
        <fullName evidence="4">DUF7054 domain-containing protein</fullName>
    </recommendedName>
</protein>
<proteinExistence type="inferred from homology"/>
<dbReference type="SMART" id="SM00015">
    <property type="entry name" value="IQ"/>
    <property type="match status" value="2"/>
</dbReference>
<dbReference type="PANTHER" id="PTHR32295">
    <property type="entry name" value="IQ-DOMAIN 5-RELATED"/>
    <property type="match status" value="1"/>
</dbReference>
<dbReference type="STRING" id="29655.A0A0K9PQ37"/>
<sequence>MISCLVDQDVSSLTLVHKTMQFPPPETSFSTVDREMRRASGGEAKSPRLLIAVDVMGSPGSFKFLVNDGDPVSTVIATTLRNYSKEGRIPVLGTHVDDFLLYSTGGWGTSELSHGEMMRSLGCRTFLLCEKRRLLASSSVVFDRNDVKVVDSPASSSGSRLKSWITKIKMVDGNSNKRTGAGGGSASRPKRGEIMDGKNRRWGRSFLNRLNVTSCARSGTFNSTSSNGNQRKNQIVERKDELVDVVSVAEEEEEEVVVVVEVEENNIPGKGEDWAGGGVDDFKDVEVVPDNQTETSIAVASKEGGDWKKQASKKINIEATTIGVDNIKQASKKINIEATTIGVDNKKQASKKINIEATTIGVDNKKQASKKINIAATTIGIDNRQQALKKKFTTKTIGDDSKKQASKKKIAATAIQASFRGHLARRASRALRGLVKIQALARGMQVRRQAHVATTCMQALVRLQLRARDRRLRIK</sequence>
<evidence type="ECO:0000256" key="1">
    <source>
        <dbReference type="ARBA" id="ARBA00022860"/>
    </source>
</evidence>
<dbReference type="OrthoDB" id="1919859at2759"/>
<dbReference type="EMBL" id="LFYR01000691">
    <property type="protein sequence ID" value="KMZ71074.1"/>
    <property type="molecule type" value="Genomic_DNA"/>
</dbReference>
<comment type="similarity">
    <text evidence="2">Belongs to the IQD family.</text>
</comment>
<feature type="region of interest" description="Disordered" evidence="3">
    <location>
        <begin position="173"/>
        <end position="196"/>
    </location>
</feature>
<evidence type="ECO:0000259" key="4">
    <source>
        <dbReference type="Pfam" id="PF23156"/>
    </source>
</evidence>
<dbReference type="GO" id="GO:0005516">
    <property type="term" value="F:calmodulin binding"/>
    <property type="evidence" value="ECO:0007669"/>
    <property type="project" value="UniProtKB-KW"/>
</dbReference>